<evidence type="ECO:0000256" key="1">
    <source>
        <dbReference type="SAM" id="Phobius"/>
    </source>
</evidence>
<dbReference type="RefSeq" id="WP_146301533.1">
    <property type="nucleotide sequence ID" value="NZ_CP042301.2"/>
</dbReference>
<dbReference type="KEGG" id="niy:FQ775_22430"/>
<dbReference type="EMBL" id="CP042301">
    <property type="protein sequence ID" value="QDZ02899.1"/>
    <property type="molecule type" value="Genomic_DNA"/>
</dbReference>
<dbReference type="Proteomes" id="UP000321389">
    <property type="component" value="Chromosome"/>
</dbReference>
<evidence type="ECO:0000313" key="3">
    <source>
        <dbReference type="Proteomes" id="UP000321389"/>
    </source>
</evidence>
<keyword evidence="3" id="KW-1185">Reference proteome</keyword>
<evidence type="ECO:0000313" key="2">
    <source>
        <dbReference type="EMBL" id="QDZ02899.1"/>
    </source>
</evidence>
<feature type="transmembrane region" description="Helical" evidence="1">
    <location>
        <begin position="6"/>
        <end position="28"/>
    </location>
</feature>
<organism evidence="2 3">
    <name type="scientific">Nitratireductor mangrovi</name>
    <dbReference type="NCBI Taxonomy" id="2599600"/>
    <lineage>
        <taxon>Bacteria</taxon>
        <taxon>Pseudomonadati</taxon>
        <taxon>Pseudomonadota</taxon>
        <taxon>Alphaproteobacteria</taxon>
        <taxon>Hyphomicrobiales</taxon>
        <taxon>Phyllobacteriaceae</taxon>
        <taxon>Nitratireductor</taxon>
    </lineage>
</organism>
<gene>
    <name evidence="2" type="ORF">FQ775_22430</name>
</gene>
<sequence length="117" mass="12730">MYASFGIWIAVVAAGVGGCLGLWVILYLTKRVPFAMLAGKPGKHLWSVIYMIPVPAILAVGGLAGWLLAFIWLTVAPSVGLKYYFGPKRLPWADVLTSNAMFAVIALVTYRLMLMIV</sequence>
<reference evidence="2" key="1">
    <citation type="submission" date="2020-04" db="EMBL/GenBank/DDBJ databases">
        <title>Nitratireductor sp. nov. isolated from mangrove soil.</title>
        <authorList>
            <person name="Ye Y."/>
        </authorList>
    </citation>
    <scope>NUCLEOTIDE SEQUENCE</scope>
    <source>
        <strain evidence="2">SY7</strain>
    </source>
</reference>
<dbReference type="AlphaFoldDB" id="A0A5B8L511"/>
<keyword evidence="1" id="KW-0812">Transmembrane</keyword>
<evidence type="ECO:0008006" key="4">
    <source>
        <dbReference type="Google" id="ProtNLM"/>
    </source>
</evidence>
<feature type="transmembrane region" description="Helical" evidence="1">
    <location>
        <begin position="95"/>
        <end position="114"/>
    </location>
</feature>
<accession>A0A5B8L511</accession>
<name>A0A5B8L511_9HYPH</name>
<protein>
    <recommendedName>
        <fullName evidence="4">DUF1761 domain-containing protein</fullName>
    </recommendedName>
</protein>
<keyword evidence="1" id="KW-0472">Membrane</keyword>
<feature type="transmembrane region" description="Helical" evidence="1">
    <location>
        <begin position="48"/>
        <end position="75"/>
    </location>
</feature>
<dbReference type="OrthoDB" id="8481444at2"/>
<keyword evidence="1" id="KW-1133">Transmembrane helix</keyword>
<proteinExistence type="predicted"/>